<keyword evidence="1" id="KW-0175">Coiled coil</keyword>
<dbReference type="CDD" id="cd07326">
    <property type="entry name" value="M56_BlaR1_MecR1_like"/>
    <property type="match status" value="1"/>
</dbReference>
<keyword evidence="5" id="KW-1185">Reference proteome</keyword>
<dbReference type="Gene3D" id="3.30.2010.10">
    <property type="entry name" value="Metalloproteases ('zincins'), catalytic domain"/>
    <property type="match status" value="1"/>
</dbReference>
<feature type="transmembrane region" description="Helical" evidence="2">
    <location>
        <begin position="293"/>
        <end position="312"/>
    </location>
</feature>
<sequence length="321" mass="35448">MIPELADIALASALSLSASSLLAALLWPLLQKTVRTVTPQQHTRVLMLYALLPWVVTFWVVFLLMNPELAGALQSAHCHGDVCGPHVPDVSSASLTGAILAAAISALLLITVLLLNRQLQRGRKRLATVDLFSTAGDPCGDARHTLSDAPHTPDFRLIHSPLLLAWCAGLWRPRVYISSALQQQLNHRELSLVLQHEYCHVIRRDNLRKVLLQWLTVLWLPTARRALRAQYDLACEQLCDAYAASQGYQADEITAVMQRLQANADAAQSAAQSTSEQRTDELQRPASQSSADGWLLLVALLCTQVAVFSHWLHPLLDTLFL</sequence>
<evidence type="ECO:0000256" key="2">
    <source>
        <dbReference type="SAM" id="Phobius"/>
    </source>
</evidence>
<dbReference type="EMBL" id="JAOANI010000028">
    <property type="protein sequence ID" value="MCT7360734.1"/>
    <property type="molecule type" value="Genomic_DNA"/>
</dbReference>
<feature type="domain" description="Peptidase M56" evidence="3">
    <location>
        <begin position="146"/>
        <end position="242"/>
    </location>
</feature>
<proteinExistence type="predicted"/>
<dbReference type="PANTHER" id="PTHR34978">
    <property type="entry name" value="POSSIBLE SENSOR-TRANSDUCER PROTEIN BLAR"/>
    <property type="match status" value="1"/>
</dbReference>
<keyword evidence="2" id="KW-0812">Transmembrane</keyword>
<organism evidence="4 5">
    <name type="scientific">Thalassolituus pacificus</name>
    <dbReference type="NCBI Taxonomy" id="2975440"/>
    <lineage>
        <taxon>Bacteria</taxon>
        <taxon>Pseudomonadati</taxon>
        <taxon>Pseudomonadota</taxon>
        <taxon>Gammaproteobacteria</taxon>
        <taxon>Oceanospirillales</taxon>
        <taxon>Oceanospirillaceae</taxon>
        <taxon>Thalassolituus</taxon>
    </lineage>
</organism>
<dbReference type="InterPro" id="IPR008756">
    <property type="entry name" value="Peptidase_M56"/>
</dbReference>
<feature type="transmembrane region" description="Helical" evidence="2">
    <location>
        <begin position="95"/>
        <end position="115"/>
    </location>
</feature>
<evidence type="ECO:0000313" key="5">
    <source>
        <dbReference type="Proteomes" id="UP001147830"/>
    </source>
</evidence>
<dbReference type="Proteomes" id="UP001147830">
    <property type="component" value="Unassembled WGS sequence"/>
</dbReference>
<keyword evidence="2" id="KW-1133">Transmembrane helix</keyword>
<feature type="transmembrane region" description="Helical" evidence="2">
    <location>
        <begin position="46"/>
        <end position="65"/>
    </location>
</feature>
<dbReference type="RefSeq" id="WP_260977557.1">
    <property type="nucleotide sequence ID" value="NZ_JAOANI010000028.1"/>
</dbReference>
<feature type="coiled-coil region" evidence="1">
    <location>
        <begin position="250"/>
        <end position="277"/>
    </location>
</feature>
<comment type="caution">
    <text evidence="4">The sequence shown here is derived from an EMBL/GenBank/DDBJ whole genome shotgun (WGS) entry which is preliminary data.</text>
</comment>
<dbReference type="InterPro" id="IPR052173">
    <property type="entry name" value="Beta-lactam_resp_regulator"/>
</dbReference>
<keyword evidence="2" id="KW-0472">Membrane</keyword>
<dbReference type="Pfam" id="PF05569">
    <property type="entry name" value="Peptidase_M56"/>
    <property type="match status" value="1"/>
</dbReference>
<protein>
    <submittedName>
        <fullName evidence="4">M56 family metallopeptidase</fullName>
    </submittedName>
</protein>
<dbReference type="PANTHER" id="PTHR34978:SF3">
    <property type="entry name" value="SLR0241 PROTEIN"/>
    <property type="match status" value="1"/>
</dbReference>
<feature type="transmembrane region" description="Helical" evidence="2">
    <location>
        <begin position="6"/>
        <end position="26"/>
    </location>
</feature>
<name>A0A9X2WIH2_9GAMM</name>
<reference evidence="4" key="1">
    <citation type="journal article" date="2022" name="Front. Microbiol.">
        <title>Genome-based taxonomic rearrangement of Oceanobacter-related bacteria including the description of Thalassolituus hydrocarbonoclasticus sp. nov. and Thalassolituus pacificus sp. nov. and emended description of the genus Thalassolituus.</title>
        <authorList>
            <person name="Dong C."/>
            <person name="Wei L."/>
            <person name="Wang J."/>
            <person name="Lai Q."/>
            <person name="Huang Z."/>
            <person name="Shao Z."/>
        </authorList>
    </citation>
    <scope>NUCLEOTIDE SEQUENCE</scope>
    <source>
        <strain evidence="4">59MF3M-4</strain>
    </source>
</reference>
<reference evidence="4" key="2">
    <citation type="submission" date="2022-08" db="EMBL/GenBank/DDBJ databases">
        <authorList>
            <person name="Dong C."/>
        </authorList>
    </citation>
    <scope>NUCLEOTIDE SEQUENCE</scope>
    <source>
        <strain evidence="4">59MF3M-4</strain>
    </source>
</reference>
<accession>A0A9X2WIH2</accession>
<evidence type="ECO:0000313" key="4">
    <source>
        <dbReference type="EMBL" id="MCT7360734.1"/>
    </source>
</evidence>
<evidence type="ECO:0000259" key="3">
    <source>
        <dbReference type="Pfam" id="PF05569"/>
    </source>
</evidence>
<dbReference type="AlphaFoldDB" id="A0A9X2WIH2"/>
<gene>
    <name evidence="4" type="ORF">NYR02_17065</name>
</gene>
<evidence type="ECO:0000256" key="1">
    <source>
        <dbReference type="SAM" id="Coils"/>
    </source>
</evidence>